<dbReference type="EMBL" id="JANBUH010000036">
    <property type="protein sequence ID" value="KAJ2756105.1"/>
    <property type="molecule type" value="Genomic_DNA"/>
</dbReference>
<accession>A0A9W8H5F2</accession>
<comment type="caution">
    <text evidence="1">The sequence shown here is derived from an EMBL/GenBank/DDBJ whole genome shotgun (WGS) entry which is preliminary data.</text>
</comment>
<dbReference type="Proteomes" id="UP001140011">
    <property type="component" value="Unassembled WGS sequence"/>
</dbReference>
<sequence length="118" mass="12621">MAAAEDNGTMPSDAEFDCIAAQCGSKAPSWAELRKLYSPGQSQGSYLTFSGQIGYAVKQANIPNLEEELHRDEVLSQIATLSVYASAAFSAGRPEEAIDILKIIVAATAKEQEKLRAV</sequence>
<dbReference type="AlphaFoldDB" id="A0A9W8H5F2"/>
<name>A0A9W8H5F2_9FUNG</name>
<evidence type="ECO:0000313" key="1">
    <source>
        <dbReference type="EMBL" id="KAJ2756105.1"/>
    </source>
</evidence>
<keyword evidence="2" id="KW-1185">Reference proteome</keyword>
<protein>
    <submittedName>
        <fullName evidence="1">Uncharacterized protein</fullName>
    </submittedName>
</protein>
<reference evidence="1" key="1">
    <citation type="submission" date="2022-07" db="EMBL/GenBank/DDBJ databases">
        <title>Phylogenomic reconstructions and comparative analyses of Kickxellomycotina fungi.</title>
        <authorList>
            <person name="Reynolds N.K."/>
            <person name="Stajich J.E."/>
            <person name="Barry K."/>
            <person name="Grigoriev I.V."/>
            <person name="Crous P."/>
            <person name="Smith M.E."/>
        </authorList>
    </citation>
    <scope>NUCLEOTIDE SEQUENCE</scope>
    <source>
        <strain evidence="1">BCRC 34297</strain>
    </source>
</reference>
<evidence type="ECO:0000313" key="2">
    <source>
        <dbReference type="Proteomes" id="UP001140011"/>
    </source>
</evidence>
<proteinExistence type="predicted"/>
<gene>
    <name evidence="1" type="ORF">GGI19_001119</name>
</gene>
<organism evidence="1 2">
    <name type="scientific">Coemansia pectinata</name>
    <dbReference type="NCBI Taxonomy" id="1052879"/>
    <lineage>
        <taxon>Eukaryota</taxon>
        <taxon>Fungi</taxon>
        <taxon>Fungi incertae sedis</taxon>
        <taxon>Zoopagomycota</taxon>
        <taxon>Kickxellomycotina</taxon>
        <taxon>Kickxellomycetes</taxon>
        <taxon>Kickxellales</taxon>
        <taxon>Kickxellaceae</taxon>
        <taxon>Coemansia</taxon>
    </lineage>
</organism>